<evidence type="ECO:0000256" key="4">
    <source>
        <dbReference type="ARBA" id="ARBA00022692"/>
    </source>
</evidence>
<keyword evidence="16" id="KW-1185">Reference proteome</keyword>
<evidence type="ECO:0000256" key="7">
    <source>
        <dbReference type="ARBA" id="ARBA00022989"/>
    </source>
</evidence>
<dbReference type="InterPro" id="IPR013518">
    <property type="entry name" value="K_chnl_inward-rec_Kir_cyto"/>
</dbReference>
<dbReference type="Gene3D" id="2.60.40.1400">
    <property type="entry name" value="G protein-activated inward rectifier potassium channel 1"/>
    <property type="match status" value="1"/>
</dbReference>
<name>A0ABM3J2R2_BACDO</name>
<keyword evidence="8 11" id="KW-0406">Ion transport</keyword>
<dbReference type="RefSeq" id="XP_049303517.1">
    <property type="nucleotide sequence ID" value="XM_049447560.1"/>
</dbReference>
<keyword evidence="2 11" id="KW-0813">Transport</keyword>
<evidence type="ECO:0000256" key="8">
    <source>
        <dbReference type="ARBA" id="ARBA00023065"/>
    </source>
</evidence>
<evidence type="ECO:0000256" key="3">
    <source>
        <dbReference type="ARBA" id="ARBA00022538"/>
    </source>
</evidence>
<dbReference type="Pfam" id="PF17655">
    <property type="entry name" value="IRK_C"/>
    <property type="match status" value="1"/>
</dbReference>
<dbReference type="RefSeq" id="XP_049303516.1">
    <property type="nucleotide sequence ID" value="XM_049447559.1"/>
</dbReference>
<dbReference type="Pfam" id="PF01007">
    <property type="entry name" value="IRK"/>
    <property type="match status" value="1"/>
</dbReference>
<feature type="transmembrane region" description="Helical" evidence="13">
    <location>
        <begin position="168"/>
        <end position="191"/>
    </location>
</feature>
<keyword evidence="9 13" id="KW-0472">Membrane</keyword>
<dbReference type="InterPro" id="IPR040445">
    <property type="entry name" value="Kir_TM"/>
</dbReference>
<dbReference type="Gene3D" id="1.10.287.70">
    <property type="match status" value="1"/>
</dbReference>
<evidence type="ECO:0000259" key="15">
    <source>
        <dbReference type="Pfam" id="PF17655"/>
    </source>
</evidence>
<evidence type="ECO:0000313" key="16">
    <source>
        <dbReference type="Proteomes" id="UP001652620"/>
    </source>
</evidence>
<evidence type="ECO:0000256" key="13">
    <source>
        <dbReference type="SAM" id="Phobius"/>
    </source>
</evidence>
<dbReference type="SUPFAM" id="SSF81324">
    <property type="entry name" value="Voltage-gated potassium channels"/>
    <property type="match status" value="1"/>
</dbReference>
<feature type="compositionally biased region" description="Polar residues" evidence="12">
    <location>
        <begin position="614"/>
        <end position="633"/>
    </location>
</feature>
<evidence type="ECO:0000256" key="1">
    <source>
        <dbReference type="ARBA" id="ARBA00004141"/>
    </source>
</evidence>
<evidence type="ECO:0000256" key="6">
    <source>
        <dbReference type="ARBA" id="ARBA00022958"/>
    </source>
</evidence>
<keyword evidence="3 11" id="KW-0633">Potassium transport</keyword>
<evidence type="ECO:0000313" key="17">
    <source>
        <dbReference type="RefSeq" id="XP_049303516.1"/>
    </source>
</evidence>
<evidence type="ECO:0000259" key="14">
    <source>
        <dbReference type="Pfam" id="PF01007"/>
    </source>
</evidence>
<evidence type="ECO:0000256" key="12">
    <source>
        <dbReference type="SAM" id="MobiDB-lite"/>
    </source>
</evidence>
<feature type="compositionally biased region" description="Low complexity" evidence="12">
    <location>
        <begin position="570"/>
        <end position="596"/>
    </location>
</feature>
<sequence>MIGDSADNIGEHAWTKLLDDKESNGKNAVIVKSTRISEEDLAKCTTDESNPLPLERLKGNCSNLSNGEGGGGNTSTDGIVAETKSQLTRKGSLLGSFHKQLRRSLKAVSESPGPITRYRQTRFSSRRVRKRVIFKHGECNVVQGNVAKRRRRYLQDIFTTLVDAQWRWTMLVFALSFLISWALFAFVWWVIAYAHGDFEYIYNRDFFPERNVNVTHRMCVTEVRSFVSAFLYSVETQTTIGYGNRFVTEECPEAIFIMCLQCILGVFIQAFMVGIVFAKLSRPKKRAQTLLFSRNAVICHRDGVPCLMFRVGDMRKSHIIEAHVRAQIIRKKITKEGEILPFYQQELTVGADGGEDRLMFIWPTTIVHKIDRNSPLYMLSASDMLKERFEVVCMLEGVIESTGMTTQARSSYLPSEILWGHRFVNVVSFRKETGEYEVDYTLFNNTYDVDTPLCSARQLDDVKAEYAKNSKLGLERAFSAGLMHIPSTISVDRLDPNSDESLDSRLQTRNNSIPNGVLAEELQPLNCGGGGGSTNGSYHYVPPSFTVGGSAIQIPSLALSTNLHSINEKTNSGSSSSSSTNNLTINPTTTPNTLSPAMAASATYNNNNNNNNNQDRSNGGSIKKTPSSGRRLSIKQDQLSVDSIC</sequence>
<evidence type="ECO:0000256" key="11">
    <source>
        <dbReference type="RuleBase" id="RU003822"/>
    </source>
</evidence>
<dbReference type="SUPFAM" id="SSF81296">
    <property type="entry name" value="E set domains"/>
    <property type="match status" value="1"/>
</dbReference>
<dbReference type="PANTHER" id="PTHR11767:SF102">
    <property type="entry name" value="INWARDLY RECTIFYING POTASSIUM CHANNEL 1, ISOFORM F"/>
    <property type="match status" value="1"/>
</dbReference>
<keyword evidence="7 13" id="KW-1133">Transmembrane helix</keyword>
<comment type="subcellular location">
    <subcellularLocation>
        <location evidence="1 11">Membrane</location>
        <topology evidence="1 11">Multi-pass membrane protein</topology>
    </subcellularLocation>
</comment>
<dbReference type="InterPro" id="IPR041647">
    <property type="entry name" value="IRK_C"/>
</dbReference>
<keyword evidence="5 11" id="KW-0851">Voltage-gated channel</keyword>
<feature type="transmembrane region" description="Helical" evidence="13">
    <location>
        <begin position="254"/>
        <end position="278"/>
    </location>
</feature>
<comment type="similarity">
    <text evidence="11">Belongs to the inward rectifier-type potassium channel (TC 1.A.2.1) family.</text>
</comment>
<dbReference type="Proteomes" id="UP001652620">
    <property type="component" value="Chromosome 2"/>
</dbReference>
<dbReference type="PANTHER" id="PTHR11767">
    <property type="entry name" value="INWARD RECTIFIER POTASSIUM CHANNEL"/>
    <property type="match status" value="1"/>
</dbReference>
<dbReference type="InterPro" id="IPR014756">
    <property type="entry name" value="Ig_E-set"/>
</dbReference>
<evidence type="ECO:0000256" key="5">
    <source>
        <dbReference type="ARBA" id="ARBA00022882"/>
    </source>
</evidence>
<reference evidence="16 17" key="1">
    <citation type="submission" date="2025-05" db="UniProtKB">
        <authorList>
            <consortium name="RefSeq"/>
        </authorList>
    </citation>
    <scope>NUCLEOTIDE SEQUENCE [LARGE SCALE GENOMIC DNA]</scope>
    <source>
        <tissue evidence="17 18">Adult</tissue>
    </source>
</reference>
<dbReference type="GeneID" id="105231501"/>
<dbReference type="PRINTS" id="PR01320">
    <property type="entry name" value="KIRCHANNEL"/>
</dbReference>
<accession>A0ABM3J2R2</accession>
<gene>
    <name evidence="17 18" type="primary">LOC105231501</name>
</gene>
<keyword evidence="6 11" id="KW-0630">Potassium</keyword>
<dbReference type="GO" id="GO:0034220">
    <property type="term" value="P:monoatomic ion transmembrane transport"/>
    <property type="evidence" value="ECO:0007669"/>
    <property type="project" value="UniProtKB-KW"/>
</dbReference>
<evidence type="ECO:0000256" key="9">
    <source>
        <dbReference type="ARBA" id="ARBA00023136"/>
    </source>
</evidence>
<evidence type="ECO:0000256" key="2">
    <source>
        <dbReference type="ARBA" id="ARBA00022448"/>
    </source>
</evidence>
<proteinExistence type="inferred from homology"/>
<keyword evidence="10 11" id="KW-0407">Ion channel</keyword>
<protein>
    <submittedName>
        <fullName evidence="17 18">G protein-activated inward rectifier potassium channel 3 isoform X1</fullName>
    </submittedName>
</protein>
<feature type="domain" description="Potassium channel inwardly rectifying transmembrane" evidence="14">
    <location>
        <begin position="134"/>
        <end position="283"/>
    </location>
</feature>
<feature type="region of interest" description="Disordered" evidence="12">
    <location>
        <begin position="568"/>
        <end position="633"/>
    </location>
</feature>
<evidence type="ECO:0000313" key="18">
    <source>
        <dbReference type="RefSeq" id="XP_049303517.1"/>
    </source>
</evidence>
<organism evidence="16 18">
    <name type="scientific">Bactrocera dorsalis</name>
    <name type="common">Oriental fruit fly</name>
    <name type="synonym">Dacus dorsalis</name>
    <dbReference type="NCBI Taxonomy" id="27457"/>
    <lineage>
        <taxon>Eukaryota</taxon>
        <taxon>Metazoa</taxon>
        <taxon>Ecdysozoa</taxon>
        <taxon>Arthropoda</taxon>
        <taxon>Hexapoda</taxon>
        <taxon>Insecta</taxon>
        <taxon>Pterygota</taxon>
        <taxon>Neoptera</taxon>
        <taxon>Endopterygota</taxon>
        <taxon>Diptera</taxon>
        <taxon>Brachycera</taxon>
        <taxon>Muscomorpha</taxon>
        <taxon>Tephritoidea</taxon>
        <taxon>Tephritidae</taxon>
        <taxon>Bactrocera</taxon>
        <taxon>Bactrocera</taxon>
    </lineage>
</organism>
<dbReference type="InterPro" id="IPR016449">
    <property type="entry name" value="K_chnl_inward-rec_Kir"/>
</dbReference>
<feature type="domain" description="Inward rectifier potassium channel C-terminal" evidence="15">
    <location>
        <begin position="290"/>
        <end position="463"/>
    </location>
</feature>
<keyword evidence="4 11" id="KW-0812">Transmembrane</keyword>
<evidence type="ECO:0000256" key="10">
    <source>
        <dbReference type="ARBA" id="ARBA00023303"/>
    </source>
</evidence>